<name>A0A1F5WYW0_9BACT</name>
<evidence type="ECO:0000313" key="3">
    <source>
        <dbReference type="Proteomes" id="UP000178114"/>
    </source>
</evidence>
<evidence type="ECO:0000313" key="2">
    <source>
        <dbReference type="EMBL" id="OGF80834.1"/>
    </source>
</evidence>
<organism evidence="2 3">
    <name type="scientific">Candidatus Giovannonibacteria bacterium RIFCSPLOWO2_01_FULL_45_34</name>
    <dbReference type="NCBI Taxonomy" id="1798351"/>
    <lineage>
        <taxon>Bacteria</taxon>
        <taxon>Candidatus Giovannoniibacteriota</taxon>
    </lineage>
</organism>
<accession>A0A1F5WYW0</accession>
<dbReference type="STRING" id="1798351.A2930_00470"/>
<dbReference type="GO" id="GO:0003676">
    <property type="term" value="F:nucleic acid binding"/>
    <property type="evidence" value="ECO:0007669"/>
    <property type="project" value="InterPro"/>
</dbReference>
<dbReference type="InterPro" id="IPR036397">
    <property type="entry name" value="RNaseH_sf"/>
</dbReference>
<evidence type="ECO:0000259" key="1">
    <source>
        <dbReference type="Pfam" id="PF13482"/>
    </source>
</evidence>
<dbReference type="Proteomes" id="UP000178114">
    <property type="component" value="Unassembled WGS sequence"/>
</dbReference>
<dbReference type="Gene3D" id="3.30.420.10">
    <property type="entry name" value="Ribonuclease H-like superfamily/Ribonuclease H"/>
    <property type="match status" value="1"/>
</dbReference>
<dbReference type="InterPro" id="IPR012337">
    <property type="entry name" value="RNaseH-like_sf"/>
</dbReference>
<dbReference type="Pfam" id="PF13482">
    <property type="entry name" value="RNase_H_2"/>
    <property type="match status" value="1"/>
</dbReference>
<dbReference type="EMBL" id="MFID01000027">
    <property type="protein sequence ID" value="OGF80834.1"/>
    <property type="molecule type" value="Genomic_DNA"/>
</dbReference>
<sequence>MAYDVVFDIETKKSFDEVGGKAHFDKLGISVVGAHISEDSSASLGTGKYYAFEEHEIPEFEKMIKGARCVIGFNIHHFDLPVLQPYVGWSLKALNTLDLMDDVEKGAGFRISLDNLSESSLGARKSGDGMQALRWYKEGRIEDIKKYCLKDVELTKKLLEYGKQHGHVLFYSKHTGGRVAIPVSWSNMEAKLAGIKQTSLF</sequence>
<proteinExistence type="predicted"/>
<dbReference type="SUPFAM" id="SSF53098">
    <property type="entry name" value="Ribonuclease H-like"/>
    <property type="match status" value="1"/>
</dbReference>
<reference evidence="2 3" key="1">
    <citation type="journal article" date="2016" name="Nat. Commun.">
        <title>Thousands of microbial genomes shed light on interconnected biogeochemical processes in an aquifer system.</title>
        <authorList>
            <person name="Anantharaman K."/>
            <person name="Brown C.T."/>
            <person name="Hug L.A."/>
            <person name="Sharon I."/>
            <person name="Castelle C.J."/>
            <person name="Probst A.J."/>
            <person name="Thomas B.C."/>
            <person name="Singh A."/>
            <person name="Wilkins M.J."/>
            <person name="Karaoz U."/>
            <person name="Brodie E.L."/>
            <person name="Williams K.H."/>
            <person name="Hubbard S.S."/>
            <person name="Banfield J.F."/>
        </authorList>
    </citation>
    <scope>NUCLEOTIDE SEQUENCE [LARGE SCALE GENOMIC DNA]</scope>
</reference>
<dbReference type="InterPro" id="IPR038720">
    <property type="entry name" value="YprB_RNase_H-like_dom"/>
</dbReference>
<protein>
    <recommendedName>
        <fullName evidence="1">YprB ribonuclease H-like domain-containing protein</fullName>
    </recommendedName>
</protein>
<comment type="caution">
    <text evidence="2">The sequence shown here is derived from an EMBL/GenBank/DDBJ whole genome shotgun (WGS) entry which is preliminary data.</text>
</comment>
<feature type="domain" description="YprB ribonuclease H-like" evidence="1">
    <location>
        <begin position="50"/>
        <end position="160"/>
    </location>
</feature>
<dbReference type="AlphaFoldDB" id="A0A1F5WYW0"/>
<gene>
    <name evidence="2" type="ORF">A2930_00470</name>
</gene>